<feature type="compositionally biased region" description="Basic and acidic residues" evidence="1">
    <location>
        <begin position="680"/>
        <end position="689"/>
    </location>
</feature>
<feature type="compositionally biased region" description="Basic and acidic residues" evidence="1">
    <location>
        <begin position="156"/>
        <end position="168"/>
    </location>
</feature>
<feature type="compositionally biased region" description="Low complexity" evidence="1">
    <location>
        <begin position="120"/>
        <end position="132"/>
    </location>
</feature>
<organism evidence="2 3">
    <name type="scientific">Sporothrix stenoceras</name>
    <dbReference type="NCBI Taxonomy" id="5173"/>
    <lineage>
        <taxon>Eukaryota</taxon>
        <taxon>Fungi</taxon>
        <taxon>Dikarya</taxon>
        <taxon>Ascomycota</taxon>
        <taxon>Pezizomycotina</taxon>
        <taxon>Sordariomycetes</taxon>
        <taxon>Sordariomycetidae</taxon>
        <taxon>Ophiostomatales</taxon>
        <taxon>Ophiostomataceae</taxon>
        <taxon>Sporothrix</taxon>
    </lineage>
</organism>
<dbReference type="Proteomes" id="UP001583186">
    <property type="component" value="Unassembled WGS sequence"/>
</dbReference>
<feature type="compositionally biased region" description="Polar residues" evidence="1">
    <location>
        <begin position="211"/>
        <end position="221"/>
    </location>
</feature>
<feature type="compositionally biased region" description="Polar residues" evidence="1">
    <location>
        <begin position="771"/>
        <end position="782"/>
    </location>
</feature>
<proteinExistence type="predicted"/>
<feature type="region of interest" description="Disordered" evidence="1">
    <location>
        <begin position="763"/>
        <end position="782"/>
    </location>
</feature>
<gene>
    <name evidence="2" type="ORF">Sste5346_004400</name>
</gene>
<protein>
    <submittedName>
        <fullName evidence="2">Uncharacterized protein</fullName>
    </submittedName>
</protein>
<dbReference type="EMBL" id="JAWCUI010000021">
    <property type="protein sequence ID" value="KAL1896767.1"/>
    <property type="molecule type" value="Genomic_DNA"/>
</dbReference>
<feature type="compositionally biased region" description="Polar residues" evidence="1">
    <location>
        <begin position="169"/>
        <end position="196"/>
    </location>
</feature>
<feature type="compositionally biased region" description="Polar residues" evidence="1">
    <location>
        <begin position="799"/>
        <end position="808"/>
    </location>
</feature>
<comment type="caution">
    <text evidence="2">The sequence shown here is derived from an EMBL/GenBank/DDBJ whole genome shotgun (WGS) entry which is preliminary data.</text>
</comment>
<reference evidence="2 3" key="1">
    <citation type="journal article" date="2024" name="IMA Fungus">
        <title>IMA Genome - F19 : A genome assembly and annotation guide to empower mycologists, including annotated draft genome sequences of Ceratocystis pirilliformis, Diaporthe australafricana, Fusarium ophioides, Paecilomyces lecythidis, and Sporothrix stenoceras.</title>
        <authorList>
            <person name="Aylward J."/>
            <person name="Wilson A.M."/>
            <person name="Visagie C.M."/>
            <person name="Spraker J."/>
            <person name="Barnes I."/>
            <person name="Buitendag C."/>
            <person name="Ceriani C."/>
            <person name="Del Mar Angel L."/>
            <person name="du Plessis D."/>
            <person name="Fuchs T."/>
            <person name="Gasser K."/>
            <person name="Kramer D."/>
            <person name="Li W."/>
            <person name="Munsamy K."/>
            <person name="Piso A."/>
            <person name="Price J.L."/>
            <person name="Sonnekus B."/>
            <person name="Thomas C."/>
            <person name="van der Nest A."/>
            <person name="van Dijk A."/>
            <person name="van Heerden A."/>
            <person name="van Vuuren N."/>
            <person name="Yilmaz N."/>
            <person name="Duong T.A."/>
            <person name="van der Merwe N.A."/>
            <person name="Wingfield M.J."/>
            <person name="Wingfield B.D."/>
        </authorList>
    </citation>
    <scope>NUCLEOTIDE SEQUENCE [LARGE SCALE GENOMIC DNA]</scope>
    <source>
        <strain evidence="2 3">CMW 5346</strain>
    </source>
</reference>
<feature type="region of interest" description="Disordered" evidence="1">
    <location>
        <begin position="46"/>
        <end position="306"/>
    </location>
</feature>
<evidence type="ECO:0000256" key="1">
    <source>
        <dbReference type="SAM" id="MobiDB-lite"/>
    </source>
</evidence>
<evidence type="ECO:0000313" key="2">
    <source>
        <dbReference type="EMBL" id="KAL1896767.1"/>
    </source>
</evidence>
<feature type="region of interest" description="Disordered" evidence="1">
    <location>
        <begin position="444"/>
        <end position="477"/>
    </location>
</feature>
<name>A0ABR3Z943_9PEZI</name>
<feature type="region of interest" description="Disordered" evidence="1">
    <location>
        <begin position="1"/>
        <end position="21"/>
    </location>
</feature>
<feature type="compositionally biased region" description="Polar residues" evidence="1">
    <location>
        <begin position="289"/>
        <end position="300"/>
    </location>
</feature>
<feature type="region of interest" description="Disordered" evidence="1">
    <location>
        <begin position="799"/>
        <end position="831"/>
    </location>
</feature>
<sequence length="904" mass="96975">MDSEEVAHSRNSTVSPSAAPAAPLSAIVASAKTDLAHDAIAALAARRTSPANSGSVSPGGHKDDKDSAENTIHASGLSPPPPPSTSSTAQPSNERPSTGHREQQQPSPVASPPQPKVRRPLPSAAPADLAASTGLIPGFPRRESTTSYATGAPSGHQDKMPAFDRDAQDPSTGPVNSTSSRHSITNGDRPPMNTNGHFPARAYEDEIIVDTKSNSLQQSSPIRVASEHEDVPMDDANARDRSPGSYNKRRRSSTLEGVDESSRGRVSPTYEGGGHFDAWRQTAKAGTAQAASPQPQNAHAKSTPLGYWRDSTVPEAADRHAVIGFIDTRDRLRTRVHQFTRSGKPVSPKYPFPPGPGGSWVTFERVVFEKHLIGMDHNQIKEYVKLRIDALGTPETPEEAALAEKAAVKEAMRRAALHPVPDNQPPPQIAYGEDLPDYVVNASRPEKKRRMGSHYGVSLPSMDPGPSALDSPLPSNGHLAQAGSASVVSAIQRSAIDLLPGTRPTRILLGYWRGSSEERVEDKHAVMGILGANDMFRVKVTRETRDGRSILGNYPQGAGALWIHYDEVEFEKHIRHLSRPEVKEYVRVRQRQIDEGEKPSERSANEAKAVYDAQARVINAGGAAQSTLGTSGRLDTISFATAANLNREAGRIIDRHDPGAVAGAVEMNGISPSPYLDGPQDGRARRESSGSELRQSRRSTLDVREPPVSTSINNVVASGGGPANPLAPRGARHSLPAGPGLAANRPPPVNDNADRVERTNSLARREITRMESIQQRNEQRASNSYHNGALANVTNAVPSQHNGIHATNNGGGSAGGGSSADEGKSSSRQTFSENIGRLNKVWASQEASRIRSTGNDDTKIYMGVKYERKPTGPFQGKLVSPGTILSIDGEDYVEYRVLTKPTFF</sequence>
<feature type="region of interest" description="Disordered" evidence="1">
    <location>
        <begin position="664"/>
        <end position="758"/>
    </location>
</feature>
<evidence type="ECO:0000313" key="3">
    <source>
        <dbReference type="Proteomes" id="UP001583186"/>
    </source>
</evidence>
<accession>A0ABR3Z943</accession>
<feature type="compositionally biased region" description="Gly residues" evidence="1">
    <location>
        <begin position="809"/>
        <end position="818"/>
    </location>
</feature>
<feature type="compositionally biased region" description="Basic and acidic residues" evidence="1">
    <location>
        <begin position="225"/>
        <end position="242"/>
    </location>
</feature>
<keyword evidence="3" id="KW-1185">Reference proteome</keyword>